<organism evidence="1">
    <name type="scientific">Nocardia globerula</name>
    <dbReference type="NCBI Taxonomy" id="1818"/>
    <lineage>
        <taxon>Bacteria</taxon>
        <taxon>Bacillati</taxon>
        <taxon>Actinomycetota</taxon>
        <taxon>Actinomycetes</taxon>
        <taxon>Mycobacteriales</taxon>
        <taxon>Nocardiaceae</taxon>
        <taxon>Nocardia</taxon>
    </lineage>
</organism>
<sequence>MRGMGMLSTVLLGATAIAAAVVLVVSMPDIQRYLRMRKM</sequence>
<protein>
    <submittedName>
        <fullName evidence="1">Uncharacterized protein</fullName>
    </submittedName>
</protein>
<name>A0A652YKF3_NOCGL</name>
<dbReference type="EMBL" id="VNIQ01000007">
    <property type="protein sequence ID" value="TYQ01890.1"/>
    <property type="molecule type" value="Genomic_DNA"/>
</dbReference>
<dbReference type="Pfam" id="PF21833">
    <property type="entry name" value="DUF6893"/>
    <property type="match status" value="1"/>
</dbReference>
<evidence type="ECO:0000313" key="1">
    <source>
        <dbReference type="EMBL" id="TYQ01890.1"/>
    </source>
</evidence>
<accession>A0A652YKF3</accession>
<gene>
    <name evidence="1" type="ORF">FNL38_107312</name>
</gene>
<dbReference type="AlphaFoldDB" id="A0A652YKF3"/>
<comment type="caution">
    <text evidence="1">The sequence shown here is derived from an EMBL/GenBank/DDBJ whole genome shotgun (WGS) entry which is preliminary data.</text>
</comment>
<reference evidence="1" key="1">
    <citation type="submission" date="2019-07" db="EMBL/GenBank/DDBJ databases">
        <title>Genomic Encyclopedia of Type Strains, Phase IV (KMG-IV): sequencing the most valuable type-strain genomes for metagenomic binning, comparative biology and taxonomic classification.</title>
        <authorList>
            <person name="Goeker M."/>
        </authorList>
    </citation>
    <scope>NUCLEOTIDE SEQUENCE</scope>
    <source>
        <strain evidence="1">DSM 44596</strain>
    </source>
</reference>
<proteinExistence type="predicted"/>
<dbReference type="InterPro" id="IPR054188">
    <property type="entry name" value="DUF6893"/>
</dbReference>